<evidence type="ECO:0000256" key="1">
    <source>
        <dbReference type="SAM" id="MobiDB-lite"/>
    </source>
</evidence>
<protein>
    <submittedName>
        <fullName evidence="2">Uncharacterized protein</fullName>
    </submittedName>
</protein>
<evidence type="ECO:0000313" key="2">
    <source>
        <dbReference type="EMBL" id="KAK4180619.1"/>
    </source>
</evidence>
<sequence length="120" mass="13380">MSSPVSRRYDAARASASSRPSSKPSSSVSVSSWPLVDYEQGSVGTTWTMSFKAMEARNENASNLMRLWAFVDNKDLWHGLLQAAVDGGEQWPGWLCNMACNEVRFLEAARLLLRYSMIEA</sequence>
<gene>
    <name evidence="2" type="ORF">QBC36DRAFT_286428</name>
</gene>
<feature type="compositionally biased region" description="Low complexity" evidence="1">
    <location>
        <begin position="12"/>
        <end position="31"/>
    </location>
</feature>
<comment type="caution">
    <text evidence="2">The sequence shown here is derived from an EMBL/GenBank/DDBJ whole genome shotgun (WGS) entry which is preliminary data.</text>
</comment>
<keyword evidence="3" id="KW-1185">Reference proteome</keyword>
<proteinExistence type="predicted"/>
<reference evidence="2" key="1">
    <citation type="journal article" date="2023" name="Mol. Phylogenet. Evol.">
        <title>Genome-scale phylogeny and comparative genomics of the fungal order Sordariales.</title>
        <authorList>
            <person name="Hensen N."/>
            <person name="Bonometti L."/>
            <person name="Westerberg I."/>
            <person name="Brannstrom I.O."/>
            <person name="Guillou S."/>
            <person name="Cros-Aarteil S."/>
            <person name="Calhoun S."/>
            <person name="Haridas S."/>
            <person name="Kuo A."/>
            <person name="Mondo S."/>
            <person name="Pangilinan J."/>
            <person name="Riley R."/>
            <person name="LaButti K."/>
            <person name="Andreopoulos B."/>
            <person name="Lipzen A."/>
            <person name="Chen C."/>
            <person name="Yan M."/>
            <person name="Daum C."/>
            <person name="Ng V."/>
            <person name="Clum A."/>
            <person name="Steindorff A."/>
            <person name="Ohm R.A."/>
            <person name="Martin F."/>
            <person name="Silar P."/>
            <person name="Natvig D.O."/>
            <person name="Lalanne C."/>
            <person name="Gautier V."/>
            <person name="Ament-Velasquez S.L."/>
            <person name="Kruys A."/>
            <person name="Hutchinson M.I."/>
            <person name="Powell A.J."/>
            <person name="Barry K."/>
            <person name="Miller A.N."/>
            <person name="Grigoriev I.V."/>
            <person name="Debuchy R."/>
            <person name="Gladieux P."/>
            <person name="Hiltunen Thoren M."/>
            <person name="Johannesson H."/>
        </authorList>
    </citation>
    <scope>NUCLEOTIDE SEQUENCE</scope>
    <source>
        <strain evidence="2">CBS 892.96</strain>
    </source>
</reference>
<evidence type="ECO:0000313" key="3">
    <source>
        <dbReference type="Proteomes" id="UP001302321"/>
    </source>
</evidence>
<dbReference type="EMBL" id="MU866096">
    <property type="protein sequence ID" value="KAK4180619.1"/>
    <property type="molecule type" value="Genomic_DNA"/>
</dbReference>
<dbReference type="Proteomes" id="UP001302321">
    <property type="component" value="Unassembled WGS sequence"/>
</dbReference>
<feature type="region of interest" description="Disordered" evidence="1">
    <location>
        <begin position="1"/>
        <end position="31"/>
    </location>
</feature>
<name>A0AAN6WEK6_9PEZI</name>
<organism evidence="2 3">
    <name type="scientific">Triangularia setosa</name>
    <dbReference type="NCBI Taxonomy" id="2587417"/>
    <lineage>
        <taxon>Eukaryota</taxon>
        <taxon>Fungi</taxon>
        <taxon>Dikarya</taxon>
        <taxon>Ascomycota</taxon>
        <taxon>Pezizomycotina</taxon>
        <taxon>Sordariomycetes</taxon>
        <taxon>Sordariomycetidae</taxon>
        <taxon>Sordariales</taxon>
        <taxon>Podosporaceae</taxon>
        <taxon>Triangularia</taxon>
    </lineage>
</organism>
<dbReference type="AlphaFoldDB" id="A0AAN6WEK6"/>
<accession>A0AAN6WEK6</accession>
<reference evidence="2" key="2">
    <citation type="submission" date="2023-05" db="EMBL/GenBank/DDBJ databases">
        <authorList>
            <consortium name="Lawrence Berkeley National Laboratory"/>
            <person name="Steindorff A."/>
            <person name="Hensen N."/>
            <person name="Bonometti L."/>
            <person name="Westerberg I."/>
            <person name="Brannstrom I.O."/>
            <person name="Guillou S."/>
            <person name="Cros-Aarteil S."/>
            <person name="Calhoun S."/>
            <person name="Haridas S."/>
            <person name="Kuo A."/>
            <person name="Mondo S."/>
            <person name="Pangilinan J."/>
            <person name="Riley R."/>
            <person name="Labutti K."/>
            <person name="Andreopoulos B."/>
            <person name="Lipzen A."/>
            <person name="Chen C."/>
            <person name="Yanf M."/>
            <person name="Daum C."/>
            <person name="Ng V."/>
            <person name="Clum A."/>
            <person name="Ohm R."/>
            <person name="Martin F."/>
            <person name="Silar P."/>
            <person name="Natvig D."/>
            <person name="Lalanne C."/>
            <person name="Gautier V."/>
            <person name="Ament-Velasquez S.L."/>
            <person name="Kruys A."/>
            <person name="Hutchinson M.I."/>
            <person name="Powell A.J."/>
            <person name="Barry K."/>
            <person name="Miller A.N."/>
            <person name="Grigoriev I.V."/>
            <person name="Debuchy R."/>
            <person name="Gladieux P."/>
            <person name="Thoren M.H."/>
            <person name="Johannesson H."/>
        </authorList>
    </citation>
    <scope>NUCLEOTIDE SEQUENCE</scope>
    <source>
        <strain evidence="2">CBS 892.96</strain>
    </source>
</reference>